<dbReference type="RefSeq" id="WP_238195129.1">
    <property type="nucleotide sequence ID" value="NZ_BPQZ01000003.1"/>
</dbReference>
<dbReference type="InterPro" id="IPR013216">
    <property type="entry name" value="Methyltransf_11"/>
</dbReference>
<evidence type="ECO:0000259" key="1">
    <source>
        <dbReference type="Pfam" id="PF08241"/>
    </source>
</evidence>
<sequence>MNIHDEILAAYDRDAAALAVRYESLSAEVLWARVRDLIPVGPGRLALDVGAGSGRDAAWLAGQGYEVVAAEPADGMRAEGARRHPDLRWIDDRLPALAAVHRLNLSYDLVLLSAVWMHLQPPERPRAFRKLAMLLKPGGVLVLTLRHGASEPVRAMYPTSLGEIEALAREHGLAVLRVLDEADGLGRSDVAWTTVVLRVPDDGSLGLPLVRGIVLNDDKSSTYKLGLLRAVAKIADTASSLAAPASDGTDRVLVPMGAVALNWLRAYLPLVASGLPQVPGNAGPDGLGFAKAGFRSLLSFGVMAGDLRIGMRFAGPRAEALIAALGETRRTILAMPARYTTYPNAGVPVFEGVGRPVRVSGPVTLTPDVLSAWGYLSVPGPLWRSLLRLGAWVEPVLVAEWARLIRGYAVRMGRACSPGQVEAHLIWQEPTRDTALARLAAARLAAAGTPPVCVWSGAPLRLDTLDIDHGLPWSTWPCGDLWNLFPASRRVNQHEKRDRLPSAAALARAREPILTWWRAAWDGDAALADRFWAEARAALPIAADTSYEAAFAGLEWRRLRVSQDQQPPEWSGRTTSGP</sequence>
<keyword evidence="3" id="KW-1185">Reference proteome</keyword>
<dbReference type="EMBL" id="BSPL01000023">
    <property type="protein sequence ID" value="GLS73037.1"/>
    <property type="molecule type" value="Genomic_DNA"/>
</dbReference>
<dbReference type="Gene3D" id="3.40.50.150">
    <property type="entry name" value="Vaccinia Virus protein VP39"/>
    <property type="match status" value="1"/>
</dbReference>
<dbReference type="PANTHER" id="PTHR43861">
    <property type="entry name" value="TRANS-ACONITATE 2-METHYLTRANSFERASE-RELATED"/>
    <property type="match status" value="1"/>
</dbReference>
<gene>
    <name evidence="2" type="ORF">GCM10007890_50520</name>
</gene>
<organism evidence="2 3">
    <name type="scientific">Methylobacterium tardum</name>
    <dbReference type="NCBI Taxonomy" id="374432"/>
    <lineage>
        <taxon>Bacteria</taxon>
        <taxon>Pseudomonadati</taxon>
        <taxon>Pseudomonadota</taxon>
        <taxon>Alphaproteobacteria</taxon>
        <taxon>Hyphomicrobiales</taxon>
        <taxon>Methylobacteriaceae</taxon>
        <taxon>Methylobacterium</taxon>
    </lineage>
</organism>
<accession>A0AA37TP67</accession>
<name>A0AA37TP67_9HYPH</name>
<dbReference type="AlphaFoldDB" id="A0AA37TP67"/>
<evidence type="ECO:0000313" key="2">
    <source>
        <dbReference type="EMBL" id="GLS73037.1"/>
    </source>
</evidence>
<evidence type="ECO:0000313" key="3">
    <source>
        <dbReference type="Proteomes" id="UP001157440"/>
    </source>
</evidence>
<comment type="caution">
    <text evidence="2">The sequence shown here is derived from an EMBL/GenBank/DDBJ whole genome shotgun (WGS) entry which is preliminary data.</text>
</comment>
<dbReference type="InterPro" id="IPR029063">
    <property type="entry name" value="SAM-dependent_MTases_sf"/>
</dbReference>
<dbReference type="CDD" id="cd02440">
    <property type="entry name" value="AdoMet_MTases"/>
    <property type="match status" value="1"/>
</dbReference>
<feature type="domain" description="Methyltransferase type 11" evidence="1">
    <location>
        <begin position="47"/>
        <end position="143"/>
    </location>
</feature>
<dbReference type="Proteomes" id="UP001157440">
    <property type="component" value="Unassembled WGS sequence"/>
</dbReference>
<protein>
    <recommendedName>
        <fullName evidence="1">Methyltransferase type 11 domain-containing protein</fullName>
    </recommendedName>
</protein>
<reference evidence="3" key="1">
    <citation type="journal article" date="2019" name="Int. J. Syst. Evol. Microbiol.">
        <title>The Global Catalogue of Microorganisms (GCM) 10K type strain sequencing project: providing services to taxonomists for standard genome sequencing and annotation.</title>
        <authorList>
            <consortium name="The Broad Institute Genomics Platform"/>
            <consortium name="The Broad Institute Genome Sequencing Center for Infectious Disease"/>
            <person name="Wu L."/>
            <person name="Ma J."/>
        </authorList>
    </citation>
    <scope>NUCLEOTIDE SEQUENCE [LARGE SCALE GENOMIC DNA]</scope>
    <source>
        <strain evidence="3">NBRC 103632</strain>
    </source>
</reference>
<proteinExistence type="predicted"/>
<dbReference type="Pfam" id="PF08241">
    <property type="entry name" value="Methyltransf_11"/>
    <property type="match status" value="1"/>
</dbReference>
<dbReference type="GO" id="GO:0008757">
    <property type="term" value="F:S-adenosylmethionine-dependent methyltransferase activity"/>
    <property type="evidence" value="ECO:0007669"/>
    <property type="project" value="InterPro"/>
</dbReference>
<dbReference type="SUPFAM" id="SSF53335">
    <property type="entry name" value="S-adenosyl-L-methionine-dependent methyltransferases"/>
    <property type="match status" value="1"/>
</dbReference>